<keyword evidence="2" id="KW-1185">Reference proteome</keyword>
<sequence length="137" mass="16183">MYQHKHHSKNEKETKIDQQIHIICSPSTALAAAAGCYRRLLLFGVAGFWWLAGRSYCSPEKQHWRGEEEQQPRCCCWFRWDEEGLWERGGRGAERRGERRLLLFSPEIADSDGWLPRRRWRTEKRQGGREDGGVQRI</sequence>
<dbReference type="Proteomes" id="UP000826656">
    <property type="component" value="Unassembled WGS sequence"/>
</dbReference>
<reference evidence="1 2" key="1">
    <citation type="journal article" date="2021" name="bioRxiv">
        <title>Chromosome-scale and haplotype-resolved genome assembly of a tetraploid potato cultivar.</title>
        <authorList>
            <person name="Sun H."/>
            <person name="Jiao W.-B."/>
            <person name="Krause K."/>
            <person name="Campoy J.A."/>
            <person name="Goel M."/>
            <person name="Folz-Donahue K."/>
            <person name="Kukat C."/>
            <person name="Huettel B."/>
            <person name="Schneeberger K."/>
        </authorList>
    </citation>
    <scope>NUCLEOTIDE SEQUENCE [LARGE SCALE GENOMIC DNA]</scope>
    <source>
        <strain evidence="1">SolTubOtavaFocal</strain>
        <tissue evidence="1">Leaves</tissue>
    </source>
</reference>
<gene>
    <name evidence="1" type="ORF">KY290_008002</name>
</gene>
<evidence type="ECO:0000313" key="1">
    <source>
        <dbReference type="EMBL" id="KAH0776591.1"/>
    </source>
</evidence>
<comment type="caution">
    <text evidence="1">The sequence shown here is derived from an EMBL/GenBank/DDBJ whole genome shotgun (WGS) entry which is preliminary data.</text>
</comment>
<organism evidence="1 2">
    <name type="scientific">Solanum tuberosum</name>
    <name type="common">Potato</name>
    <dbReference type="NCBI Taxonomy" id="4113"/>
    <lineage>
        <taxon>Eukaryota</taxon>
        <taxon>Viridiplantae</taxon>
        <taxon>Streptophyta</taxon>
        <taxon>Embryophyta</taxon>
        <taxon>Tracheophyta</taxon>
        <taxon>Spermatophyta</taxon>
        <taxon>Magnoliopsida</taxon>
        <taxon>eudicotyledons</taxon>
        <taxon>Gunneridae</taxon>
        <taxon>Pentapetalae</taxon>
        <taxon>asterids</taxon>
        <taxon>lamiids</taxon>
        <taxon>Solanales</taxon>
        <taxon>Solanaceae</taxon>
        <taxon>Solanoideae</taxon>
        <taxon>Solaneae</taxon>
        <taxon>Solanum</taxon>
    </lineage>
</organism>
<evidence type="ECO:0000313" key="2">
    <source>
        <dbReference type="Proteomes" id="UP000826656"/>
    </source>
</evidence>
<dbReference type="EMBL" id="JAIVGD010000003">
    <property type="protein sequence ID" value="KAH0776591.1"/>
    <property type="molecule type" value="Genomic_DNA"/>
</dbReference>
<name>A0ABQ7W762_SOLTU</name>
<accession>A0ABQ7W762</accession>
<protein>
    <submittedName>
        <fullName evidence="1">Uncharacterized protein</fullName>
    </submittedName>
</protein>
<proteinExistence type="predicted"/>